<evidence type="ECO:0000256" key="2">
    <source>
        <dbReference type="ARBA" id="ARBA00023125"/>
    </source>
</evidence>
<dbReference type="Gene3D" id="1.10.10.10">
    <property type="entry name" value="Winged helix-like DNA-binding domain superfamily/Winged helix DNA-binding domain"/>
    <property type="match status" value="1"/>
</dbReference>
<evidence type="ECO:0000259" key="4">
    <source>
        <dbReference type="PROSITE" id="PS50995"/>
    </source>
</evidence>
<dbReference type="SMART" id="SM00347">
    <property type="entry name" value="HTH_MARR"/>
    <property type="match status" value="1"/>
</dbReference>
<accession>A0A418VNS0</accession>
<dbReference type="InterPro" id="IPR023187">
    <property type="entry name" value="Tscrpt_reg_MarR-type_CS"/>
</dbReference>
<keyword evidence="1" id="KW-0805">Transcription regulation</keyword>
<dbReference type="PROSITE" id="PS50995">
    <property type="entry name" value="HTH_MARR_2"/>
    <property type="match status" value="1"/>
</dbReference>
<organism evidence="5 6">
    <name type="scientific">Rhodopseudomonas palustris</name>
    <dbReference type="NCBI Taxonomy" id="1076"/>
    <lineage>
        <taxon>Bacteria</taxon>
        <taxon>Pseudomonadati</taxon>
        <taxon>Pseudomonadota</taxon>
        <taxon>Alphaproteobacteria</taxon>
        <taxon>Hyphomicrobiales</taxon>
        <taxon>Nitrobacteraceae</taxon>
        <taxon>Rhodopseudomonas</taxon>
    </lineage>
</organism>
<dbReference type="GO" id="GO:0003677">
    <property type="term" value="F:DNA binding"/>
    <property type="evidence" value="ECO:0007669"/>
    <property type="project" value="UniProtKB-KW"/>
</dbReference>
<dbReference type="SUPFAM" id="SSF46785">
    <property type="entry name" value="Winged helix' DNA-binding domain"/>
    <property type="match status" value="1"/>
</dbReference>
<evidence type="ECO:0000313" key="5">
    <source>
        <dbReference type="EMBL" id="RJF77811.1"/>
    </source>
</evidence>
<proteinExistence type="predicted"/>
<dbReference type="PRINTS" id="PR00598">
    <property type="entry name" value="HTHMARR"/>
</dbReference>
<reference evidence="5 6" key="1">
    <citation type="submission" date="2018-09" db="EMBL/GenBank/DDBJ databases">
        <title>Draft genome sequence of Rhodopseudomonas palustris 2.1.18.</title>
        <authorList>
            <person name="Robertson S.L."/>
            <person name="Meyer T.E."/>
            <person name="Kyndt J.A."/>
        </authorList>
    </citation>
    <scope>NUCLEOTIDE SEQUENCE [LARGE SCALE GENOMIC DNA]</scope>
    <source>
        <strain evidence="5 6">2.1.18</strain>
    </source>
</reference>
<dbReference type="GO" id="GO:0003700">
    <property type="term" value="F:DNA-binding transcription factor activity"/>
    <property type="evidence" value="ECO:0007669"/>
    <property type="project" value="InterPro"/>
</dbReference>
<dbReference type="GO" id="GO:0006950">
    <property type="term" value="P:response to stress"/>
    <property type="evidence" value="ECO:0007669"/>
    <property type="project" value="TreeGrafter"/>
</dbReference>
<dbReference type="PROSITE" id="PS01117">
    <property type="entry name" value="HTH_MARR_1"/>
    <property type="match status" value="1"/>
</dbReference>
<dbReference type="InterPro" id="IPR036388">
    <property type="entry name" value="WH-like_DNA-bd_sf"/>
</dbReference>
<gene>
    <name evidence="5" type="ORF">D4Q52_02600</name>
</gene>
<comment type="caution">
    <text evidence="5">The sequence shown here is derived from an EMBL/GenBank/DDBJ whole genome shotgun (WGS) entry which is preliminary data.</text>
</comment>
<evidence type="ECO:0000256" key="3">
    <source>
        <dbReference type="ARBA" id="ARBA00023163"/>
    </source>
</evidence>
<feature type="domain" description="HTH marR-type" evidence="4">
    <location>
        <begin position="27"/>
        <end position="157"/>
    </location>
</feature>
<dbReference type="InterPro" id="IPR039422">
    <property type="entry name" value="MarR/SlyA-like"/>
</dbReference>
<evidence type="ECO:0000256" key="1">
    <source>
        <dbReference type="ARBA" id="ARBA00023015"/>
    </source>
</evidence>
<protein>
    <submittedName>
        <fullName evidence="5">MarR family transcriptional regulator</fullName>
    </submittedName>
</protein>
<name>A0A418VNS0_RHOPL</name>
<dbReference type="PANTHER" id="PTHR33164:SF95">
    <property type="entry name" value="TRANSCRIPTIONAL REGULATOR"/>
    <property type="match status" value="1"/>
</dbReference>
<sequence length="157" mass="17241">MASDSGKSKVLDKPRRKTKSAPSYLLDAQVGFTLRQVLQRHATIFVSRMGEDLTMTQWAALAKLFEKGPCSQNLLGRATAMDAATIKGVVERLVKRGLVETAADPEDGRRLVVSLTPDGKALTERSIPVAHDVTKETLSPLAKDERVQFLALLERLK</sequence>
<dbReference type="EMBL" id="QYYD01000002">
    <property type="protein sequence ID" value="RJF77811.1"/>
    <property type="molecule type" value="Genomic_DNA"/>
</dbReference>
<dbReference type="PANTHER" id="PTHR33164">
    <property type="entry name" value="TRANSCRIPTIONAL REGULATOR, MARR FAMILY"/>
    <property type="match status" value="1"/>
</dbReference>
<dbReference type="InterPro" id="IPR000835">
    <property type="entry name" value="HTH_MarR-typ"/>
</dbReference>
<dbReference type="Pfam" id="PF01047">
    <property type="entry name" value="MarR"/>
    <property type="match status" value="1"/>
</dbReference>
<dbReference type="AlphaFoldDB" id="A0A418VNS0"/>
<dbReference type="OrthoDB" id="9814496at2"/>
<keyword evidence="3" id="KW-0804">Transcription</keyword>
<dbReference type="InterPro" id="IPR036390">
    <property type="entry name" value="WH_DNA-bd_sf"/>
</dbReference>
<evidence type="ECO:0000313" key="6">
    <source>
        <dbReference type="Proteomes" id="UP000285523"/>
    </source>
</evidence>
<keyword evidence="2" id="KW-0238">DNA-binding</keyword>
<dbReference type="Proteomes" id="UP000285523">
    <property type="component" value="Unassembled WGS sequence"/>
</dbReference>